<dbReference type="InterPro" id="IPR013601">
    <property type="entry name" value="FAE1_typ3_polyketide_synth"/>
</dbReference>
<dbReference type="GO" id="GO:0006633">
    <property type="term" value="P:fatty acid biosynthetic process"/>
    <property type="evidence" value="ECO:0007669"/>
    <property type="project" value="UniProtKB-UniPathway"/>
</dbReference>
<keyword evidence="4 6" id="KW-0012">Acyltransferase</keyword>
<dbReference type="KEGG" id="qlo:115958894"/>
<dbReference type="UniPathway" id="UPA00094"/>
<organism evidence="10 11">
    <name type="scientific">Quercus lobata</name>
    <name type="common">Valley oak</name>
    <dbReference type="NCBI Taxonomy" id="97700"/>
    <lineage>
        <taxon>Eukaryota</taxon>
        <taxon>Viridiplantae</taxon>
        <taxon>Streptophyta</taxon>
        <taxon>Embryophyta</taxon>
        <taxon>Tracheophyta</taxon>
        <taxon>Spermatophyta</taxon>
        <taxon>Magnoliopsida</taxon>
        <taxon>eudicotyledons</taxon>
        <taxon>Gunneridae</taxon>
        <taxon>Pentapetalae</taxon>
        <taxon>rosids</taxon>
        <taxon>fabids</taxon>
        <taxon>Fagales</taxon>
        <taxon>Fagaceae</taxon>
        <taxon>Quercus</taxon>
    </lineage>
</organism>
<comment type="catalytic activity">
    <reaction evidence="5">
        <text>a very-long-chain acyl-CoA + malonyl-CoA + H(+) = a very-long-chain 3-oxoacyl-CoA + CO2 + CoA</text>
        <dbReference type="Rhea" id="RHEA:32727"/>
        <dbReference type="ChEBI" id="CHEBI:15378"/>
        <dbReference type="ChEBI" id="CHEBI:16526"/>
        <dbReference type="ChEBI" id="CHEBI:57287"/>
        <dbReference type="ChEBI" id="CHEBI:57384"/>
        <dbReference type="ChEBI" id="CHEBI:90725"/>
        <dbReference type="ChEBI" id="CHEBI:90736"/>
        <dbReference type="EC" id="2.3.1.199"/>
    </reaction>
</comment>
<dbReference type="RefSeq" id="XP_030933013.1">
    <property type="nucleotide sequence ID" value="XM_031077153.1"/>
</dbReference>
<feature type="domain" description="FAE" evidence="8">
    <location>
        <begin position="26"/>
        <end position="312"/>
    </location>
</feature>
<dbReference type="GO" id="GO:0016020">
    <property type="term" value="C:membrane"/>
    <property type="evidence" value="ECO:0007669"/>
    <property type="project" value="InterPro"/>
</dbReference>
<accession>A0A7N2MHL2</accession>
<feature type="active site" evidence="7">
    <location>
        <position position="369"/>
    </location>
</feature>
<evidence type="ECO:0000313" key="10">
    <source>
        <dbReference type="EnsemblPlants" id="QL09p011153:mrna:CDS:2"/>
    </source>
</evidence>
<gene>
    <name evidence="10" type="primary">LOC115958894</name>
</gene>
<dbReference type="OrthoDB" id="329835at2759"/>
<dbReference type="AlphaFoldDB" id="A0A7N2MHL2"/>
<evidence type="ECO:0000256" key="7">
    <source>
        <dbReference type="PIRSR" id="PIRSR036417-1"/>
    </source>
</evidence>
<reference evidence="10" key="2">
    <citation type="submission" date="2021-01" db="UniProtKB">
        <authorList>
            <consortium name="EnsemblPlants"/>
        </authorList>
    </citation>
    <scope>IDENTIFICATION</scope>
</reference>
<sequence length="463" mass="52205">MELLILLYALPIFYFLFMMGKRAYARGDQECYILDYQCYKPTIDRIIDTEFCYEIIKRTKELGLPELKFLLQATVSSGIGEKTYAPKIVFEGREQNPTVLDGVLEMEEFFHDSVAKLFAKTGIQPSEIDVLLVNVSMLTTVPSLAARLINHYKMRGDIKVYNLTGMGCSASLISVDVVRNIFKSNKNLNALVVTTESMAPNWYAGTDRSMLLANCLFRIGGCAILLTNKRALKHKAMFKLNCLLRTHHGARDESYNCCIQKEDEQGRLGFHLGKNLPKVGTVALVDHLKELAPKILPMSELLRFMVMFLVQKMSKTSSVAGGKTKPVINFKTGVDHFCLHAGGRAVIDGVKLSLGLNEYDIEPSRMTMHRFGNTSASSLWYVLGYMEAKKRLKKGDKVWMISLGAGFECNSGLWEVVRNLDLDDANPWKDCIEGYPPVTLVNPFMEKFGWINQEDPATFIRPE</sequence>
<dbReference type="Pfam" id="PF08392">
    <property type="entry name" value="FAE1_CUT1_RppA"/>
    <property type="match status" value="1"/>
</dbReference>
<dbReference type="Gene3D" id="3.40.47.10">
    <property type="match status" value="1"/>
</dbReference>
<protein>
    <recommendedName>
        <fullName evidence="6">3-ketoacyl-CoA synthase</fullName>
        <ecNumber evidence="6">2.3.1.-</ecNumber>
    </recommendedName>
</protein>
<dbReference type="FunCoup" id="A0A7N2MHL2">
    <property type="interactions" value="452"/>
</dbReference>
<dbReference type="PIRSF" id="PIRSF036417">
    <property type="entry name" value="3-ktacl-CoA_syn"/>
    <property type="match status" value="1"/>
</dbReference>
<feature type="active site" evidence="7">
    <location>
        <position position="247"/>
    </location>
</feature>
<keyword evidence="11" id="KW-1185">Reference proteome</keyword>
<evidence type="ECO:0000256" key="1">
    <source>
        <dbReference type="ARBA" id="ARBA00005194"/>
    </source>
</evidence>
<proteinExistence type="inferred from homology"/>
<evidence type="ECO:0000259" key="8">
    <source>
        <dbReference type="Pfam" id="PF08392"/>
    </source>
</evidence>
<dbReference type="GeneID" id="115958894"/>
<dbReference type="GO" id="GO:0009922">
    <property type="term" value="F:fatty acid elongase activity"/>
    <property type="evidence" value="ECO:0007669"/>
    <property type="project" value="UniProtKB-EC"/>
</dbReference>
<dbReference type="InterPro" id="IPR012392">
    <property type="entry name" value="3-ktacl-CoA_syn"/>
</dbReference>
<dbReference type="EnsemblPlants" id="QL09p011153:mrna">
    <property type="protein sequence ID" value="QL09p011153:mrna:CDS:2"/>
    <property type="gene ID" value="QL09p011153"/>
</dbReference>
<feature type="active site" evidence="7">
    <location>
        <position position="168"/>
    </location>
</feature>
<dbReference type="InParanoid" id="A0A7N2MHL2"/>
<dbReference type="Gramene" id="QL09p011153:mrna">
    <property type="protein sequence ID" value="QL09p011153:mrna:CDS:2"/>
    <property type="gene ID" value="QL09p011153"/>
</dbReference>
<evidence type="ECO:0000256" key="2">
    <source>
        <dbReference type="ARBA" id="ARBA00005531"/>
    </source>
</evidence>
<feature type="active site" evidence="7">
    <location>
        <position position="336"/>
    </location>
</feature>
<evidence type="ECO:0000256" key="3">
    <source>
        <dbReference type="ARBA" id="ARBA00022679"/>
    </source>
</evidence>
<evidence type="ECO:0000313" key="11">
    <source>
        <dbReference type="Proteomes" id="UP000594261"/>
    </source>
</evidence>
<dbReference type="InterPro" id="IPR013747">
    <property type="entry name" value="ACP_syn_III_C"/>
</dbReference>
<name>A0A7N2MHL2_QUELO</name>
<feature type="active site" evidence="7">
    <location>
        <position position="340"/>
    </location>
</feature>
<evidence type="ECO:0000256" key="5">
    <source>
        <dbReference type="ARBA" id="ARBA00047375"/>
    </source>
</evidence>
<comment type="similarity">
    <text evidence="2 6">Belongs to the thiolase-like superfamily. Chalcone/stilbene synthases family.</text>
</comment>
<dbReference type="CDD" id="cd00831">
    <property type="entry name" value="CHS_like"/>
    <property type="match status" value="1"/>
</dbReference>
<dbReference type="EMBL" id="LRBV02000009">
    <property type="status" value="NOT_ANNOTATED_CDS"/>
    <property type="molecule type" value="Genomic_DNA"/>
</dbReference>
<dbReference type="Proteomes" id="UP000594261">
    <property type="component" value="Chromosome 9"/>
</dbReference>
<feature type="domain" description="Beta-ketoacyl-[acyl-carrier-protein] synthase III C-terminal" evidence="9">
    <location>
        <begin position="334"/>
        <end position="415"/>
    </location>
</feature>
<dbReference type="InterPro" id="IPR016039">
    <property type="entry name" value="Thiolase-like"/>
</dbReference>
<evidence type="ECO:0000259" key="9">
    <source>
        <dbReference type="Pfam" id="PF08541"/>
    </source>
</evidence>
<dbReference type="EC" id="2.3.1.-" evidence="6"/>
<dbReference type="Pfam" id="PF08541">
    <property type="entry name" value="ACP_syn_III_C"/>
    <property type="match status" value="1"/>
</dbReference>
<dbReference type="OMA" id="WECKIRN"/>
<dbReference type="PANTHER" id="PTHR31561">
    <property type="entry name" value="3-KETOACYL-COA SYNTHASE"/>
    <property type="match status" value="1"/>
</dbReference>
<evidence type="ECO:0000256" key="4">
    <source>
        <dbReference type="ARBA" id="ARBA00023315"/>
    </source>
</evidence>
<comment type="pathway">
    <text evidence="1 6">Lipid metabolism; fatty acid biosynthesis.</text>
</comment>
<reference evidence="10 11" key="1">
    <citation type="journal article" date="2016" name="G3 (Bethesda)">
        <title>First Draft Assembly and Annotation of the Genome of a California Endemic Oak Quercus lobata Nee (Fagaceae).</title>
        <authorList>
            <person name="Sork V.L."/>
            <person name="Fitz-Gibbon S.T."/>
            <person name="Puiu D."/>
            <person name="Crepeau M."/>
            <person name="Gugger P.F."/>
            <person name="Sherman R."/>
            <person name="Stevens K."/>
            <person name="Langley C.H."/>
            <person name="Pellegrini M."/>
            <person name="Salzberg S.L."/>
        </authorList>
    </citation>
    <scope>NUCLEOTIDE SEQUENCE [LARGE SCALE GENOMIC DNA]</scope>
    <source>
        <strain evidence="10 11">cv. SW786</strain>
    </source>
</reference>
<feature type="active site" evidence="7">
    <location>
        <position position="373"/>
    </location>
</feature>
<dbReference type="SUPFAM" id="SSF53901">
    <property type="entry name" value="Thiolase-like"/>
    <property type="match status" value="2"/>
</dbReference>
<evidence type="ECO:0000256" key="6">
    <source>
        <dbReference type="PIRNR" id="PIRNR036417"/>
    </source>
</evidence>
<keyword evidence="3 6" id="KW-0808">Transferase</keyword>